<evidence type="ECO:0000256" key="3">
    <source>
        <dbReference type="SAM" id="MobiDB-lite"/>
    </source>
</evidence>
<dbReference type="PANTHER" id="PTHR21531">
    <property type="entry name" value="LOW-TEMPERATURE VIABILITY PROTEIN LTV1-RELATED"/>
    <property type="match status" value="1"/>
</dbReference>
<accession>A0A2A2LLX1</accession>
<feature type="region of interest" description="Disordered" evidence="3">
    <location>
        <begin position="325"/>
        <end position="396"/>
    </location>
</feature>
<dbReference type="Proteomes" id="UP000218231">
    <property type="component" value="Unassembled WGS sequence"/>
</dbReference>
<feature type="compositionally biased region" description="Acidic residues" evidence="3">
    <location>
        <begin position="328"/>
        <end position="350"/>
    </location>
</feature>
<dbReference type="GO" id="GO:0005829">
    <property type="term" value="C:cytosol"/>
    <property type="evidence" value="ECO:0007669"/>
    <property type="project" value="TreeGrafter"/>
</dbReference>
<dbReference type="GO" id="GO:0030688">
    <property type="term" value="C:preribosome, small subunit precursor"/>
    <property type="evidence" value="ECO:0007669"/>
    <property type="project" value="TreeGrafter"/>
</dbReference>
<sequence>MGKKKPFIRRREGEIFKLVPSSSTAQSESESFKPSKEHLEEQHKYGLFYDDDYNYMQHLRDINETGKLEPLLADESGEEVERAVIRVPPSLPFQLEQNKKVEFFDEEISNALEEGVDCEDGGLEDNFVELAGGFVEERLLLFRGGRRPDLEDVDDEEDFEDEEFEEGMEGYLDEEEGADELLNVKRDKRRDIDEAFDKLLEQDYHNEQVGELDGDDERVAGWIEPEVGQLKKMVDFKIARAKEDDDFAKQYVREKMRLIEQGIIKENERTEVVEVDECSRKRMKWDCESFATHCSTAYNQPCLIKDRATRLSRKALKKLDAEAKRLDEEMEAEGEEDEDEDIDMDDDDNDSQCTTLSTVRIKGETPEQRRLRKQAVKEAKRFRRQEKKANKMAFAQEHRKIVKGRVGQIKTVPIA</sequence>
<dbReference type="GO" id="GO:0000056">
    <property type="term" value="P:ribosomal small subunit export from nucleus"/>
    <property type="evidence" value="ECO:0007669"/>
    <property type="project" value="TreeGrafter"/>
</dbReference>
<evidence type="ECO:0000256" key="1">
    <source>
        <dbReference type="ARBA" id="ARBA00009078"/>
    </source>
</evidence>
<feature type="compositionally biased region" description="Basic and acidic residues" evidence="3">
    <location>
        <begin position="361"/>
        <end position="379"/>
    </location>
</feature>
<evidence type="ECO:0000256" key="2">
    <source>
        <dbReference type="ARBA" id="ARBA00021561"/>
    </source>
</evidence>
<dbReference type="STRING" id="2018661.A0A2A2LLX1"/>
<dbReference type="Pfam" id="PF04180">
    <property type="entry name" value="LTV"/>
    <property type="match status" value="1"/>
</dbReference>
<dbReference type="AlphaFoldDB" id="A0A2A2LLX1"/>
<dbReference type="OrthoDB" id="5852896at2759"/>
<evidence type="ECO:0000313" key="5">
    <source>
        <dbReference type="Proteomes" id="UP000218231"/>
    </source>
</evidence>
<proteinExistence type="inferred from homology"/>
<keyword evidence="5" id="KW-1185">Reference proteome</keyword>
<organism evidence="4 5">
    <name type="scientific">Diploscapter pachys</name>
    <dbReference type="NCBI Taxonomy" id="2018661"/>
    <lineage>
        <taxon>Eukaryota</taxon>
        <taxon>Metazoa</taxon>
        <taxon>Ecdysozoa</taxon>
        <taxon>Nematoda</taxon>
        <taxon>Chromadorea</taxon>
        <taxon>Rhabditida</taxon>
        <taxon>Rhabditina</taxon>
        <taxon>Rhabditomorpha</taxon>
        <taxon>Rhabditoidea</taxon>
        <taxon>Rhabditidae</taxon>
        <taxon>Diploscapter</taxon>
    </lineage>
</organism>
<gene>
    <name evidence="4" type="ORF">WR25_15100</name>
</gene>
<dbReference type="GO" id="GO:0005634">
    <property type="term" value="C:nucleus"/>
    <property type="evidence" value="ECO:0007669"/>
    <property type="project" value="TreeGrafter"/>
</dbReference>
<comment type="caution">
    <text evidence="4">The sequence shown here is derived from an EMBL/GenBank/DDBJ whole genome shotgun (WGS) entry which is preliminary data.</text>
</comment>
<comment type="similarity">
    <text evidence="1">Belongs to the LTV1 family.</text>
</comment>
<dbReference type="PANTHER" id="PTHR21531:SF0">
    <property type="entry name" value="PROTEIN LTV1 HOMOLOG"/>
    <property type="match status" value="1"/>
</dbReference>
<dbReference type="InterPro" id="IPR007307">
    <property type="entry name" value="Ltv1"/>
</dbReference>
<feature type="region of interest" description="Disordered" evidence="3">
    <location>
        <begin position="19"/>
        <end position="38"/>
    </location>
</feature>
<reference evidence="4 5" key="1">
    <citation type="journal article" date="2017" name="Curr. Biol.">
        <title>Genome architecture and evolution of a unichromosomal asexual nematode.</title>
        <authorList>
            <person name="Fradin H."/>
            <person name="Zegar C."/>
            <person name="Gutwein M."/>
            <person name="Lucas J."/>
            <person name="Kovtun M."/>
            <person name="Corcoran D."/>
            <person name="Baugh L.R."/>
            <person name="Kiontke K."/>
            <person name="Gunsalus K."/>
            <person name="Fitch D.H."/>
            <person name="Piano F."/>
        </authorList>
    </citation>
    <scope>NUCLEOTIDE SEQUENCE [LARGE SCALE GENOMIC DNA]</scope>
    <source>
        <strain evidence="4">PF1309</strain>
    </source>
</reference>
<dbReference type="GO" id="GO:0042274">
    <property type="term" value="P:ribosomal small subunit biogenesis"/>
    <property type="evidence" value="ECO:0007669"/>
    <property type="project" value="InterPro"/>
</dbReference>
<evidence type="ECO:0000313" key="4">
    <source>
        <dbReference type="EMBL" id="PAV87231.1"/>
    </source>
</evidence>
<dbReference type="EMBL" id="LIAE01006596">
    <property type="protein sequence ID" value="PAV87231.1"/>
    <property type="molecule type" value="Genomic_DNA"/>
</dbReference>
<protein>
    <recommendedName>
        <fullName evidence="2">Protein LTV1 homolog</fullName>
    </recommendedName>
</protein>
<name>A0A2A2LLX1_9BILA</name>